<dbReference type="PROSITE" id="PS50158">
    <property type="entry name" value="ZF_CCHC"/>
    <property type="match status" value="1"/>
</dbReference>
<dbReference type="AlphaFoldDB" id="A0A6J0BA36"/>
<evidence type="ECO:0000256" key="3">
    <source>
        <dbReference type="ARBA" id="ARBA00022722"/>
    </source>
</evidence>
<keyword evidence="5" id="KW-0863">Zinc-finger</keyword>
<dbReference type="InterPro" id="IPR043128">
    <property type="entry name" value="Rev_trsase/Diguanyl_cyclase"/>
</dbReference>
<evidence type="ECO:0000256" key="6">
    <source>
        <dbReference type="SAM" id="MobiDB-lite"/>
    </source>
</evidence>
<dbReference type="PANTHER" id="PTHR37984:SF5">
    <property type="entry name" value="PROTEIN NYNRIN-LIKE"/>
    <property type="match status" value="1"/>
</dbReference>
<keyword evidence="3" id="KW-0540">Nuclease</keyword>
<keyword evidence="5" id="KW-0862">Zinc</keyword>
<dbReference type="GeneID" id="107217861"/>
<protein>
    <submittedName>
        <fullName evidence="9">Uncharacterized protein K02A2.6-like</fullName>
    </submittedName>
</protein>
<keyword evidence="8" id="KW-1185">Reference proteome</keyword>
<dbReference type="Pfam" id="PF00078">
    <property type="entry name" value="RVT_1"/>
    <property type="match status" value="1"/>
</dbReference>
<dbReference type="Gene3D" id="3.10.10.10">
    <property type="entry name" value="HIV Type 1 Reverse Transcriptase, subunit A, domain 1"/>
    <property type="match status" value="1"/>
</dbReference>
<dbReference type="SUPFAM" id="SSF56672">
    <property type="entry name" value="DNA/RNA polymerases"/>
    <property type="match status" value="1"/>
</dbReference>
<dbReference type="GO" id="GO:0008270">
    <property type="term" value="F:zinc ion binding"/>
    <property type="evidence" value="ECO:0007669"/>
    <property type="project" value="UniProtKB-KW"/>
</dbReference>
<gene>
    <name evidence="9" type="primary">LOC107217861</name>
</gene>
<keyword evidence="4" id="KW-0378">Hydrolase</keyword>
<dbReference type="RefSeq" id="XP_015511032.1">
    <property type="nucleotide sequence ID" value="XM_015655546.1"/>
</dbReference>
<dbReference type="GO" id="GO:0016779">
    <property type="term" value="F:nucleotidyltransferase activity"/>
    <property type="evidence" value="ECO:0007669"/>
    <property type="project" value="UniProtKB-KW"/>
</dbReference>
<keyword evidence="2" id="KW-0548">Nucleotidyltransferase</keyword>
<dbReference type="InterPro" id="IPR001878">
    <property type="entry name" value="Znf_CCHC"/>
</dbReference>
<accession>A0A6J0BA36</accession>
<sequence>MPRDRAITTLNDLFRDKEPITRRRIEILNYRYDKATPITEHIDRINRHASDFDRAKLTDDNLWILLLLQSFCYSSENDELKRIALRVVEKNVDASLKDIVAELEAHNHVSTSLKMLENPVANSPTTAINAVHAKSKGQFKKGGPKQKPVQPSSDQKCNGCGGDHQRSKCLFSEAVCHQCSRKGHIAKVCRSKQKDVKRSVKSASLVTQSLTSVGKHRRKYVPVTILGKVVNLQYDSGSDITLIGKDEWERRGSPDLVASEIVEHAGGSEFKMIGKFKYSVQALDRNAELEIDVANRVGVNLFGLNAIDSLDLWSVPLSEYENPEIIFRVQSSETPKPKFACRNHQVKFCLVNNAQAVQIPCRPIPYAIEKPLEEEVQRLEDKGIIERVEFSNWTTPLVIAKKFNSKMRLCADYDTGVNRALIDNRHPLHNVEGIITKLNGNRFFSVLDLSDAFFQLEIAEDHREITTITTPKGLFRFRQLPFGIKTAPAMFQQAMDSMLAGLQGACAYIDDVVVTGSNRQEHDVRLRQTLQCSGSDLKSAVSQ</sequence>
<dbReference type="PANTHER" id="PTHR37984">
    <property type="entry name" value="PROTEIN CBG26694"/>
    <property type="match status" value="1"/>
</dbReference>
<keyword evidence="1" id="KW-0808">Transferase</keyword>
<dbReference type="KEGG" id="nlo:107217861"/>
<evidence type="ECO:0000259" key="7">
    <source>
        <dbReference type="PROSITE" id="PS50158"/>
    </source>
</evidence>
<evidence type="ECO:0000256" key="5">
    <source>
        <dbReference type="PROSITE-ProRule" id="PRU00047"/>
    </source>
</evidence>
<dbReference type="InterPro" id="IPR043502">
    <property type="entry name" value="DNA/RNA_pol_sf"/>
</dbReference>
<evidence type="ECO:0000313" key="9">
    <source>
        <dbReference type="RefSeq" id="XP_015511032.1"/>
    </source>
</evidence>
<dbReference type="GO" id="GO:0071897">
    <property type="term" value="P:DNA biosynthetic process"/>
    <property type="evidence" value="ECO:0007669"/>
    <property type="project" value="UniProtKB-ARBA"/>
</dbReference>
<reference evidence="9" key="1">
    <citation type="submission" date="2025-08" db="UniProtKB">
        <authorList>
            <consortium name="RefSeq"/>
        </authorList>
    </citation>
    <scope>IDENTIFICATION</scope>
    <source>
        <tissue evidence="9">Thorax and Abdomen</tissue>
    </source>
</reference>
<proteinExistence type="predicted"/>
<feature type="domain" description="CCHC-type" evidence="7">
    <location>
        <begin position="176"/>
        <end position="191"/>
    </location>
</feature>
<evidence type="ECO:0000256" key="1">
    <source>
        <dbReference type="ARBA" id="ARBA00022679"/>
    </source>
</evidence>
<dbReference type="InParanoid" id="A0A6J0BA36"/>
<organism evidence="9">
    <name type="scientific">Neodiprion lecontei</name>
    <name type="common">Redheaded pine sawfly</name>
    <dbReference type="NCBI Taxonomy" id="441921"/>
    <lineage>
        <taxon>Eukaryota</taxon>
        <taxon>Metazoa</taxon>
        <taxon>Ecdysozoa</taxon>
        <taxon>Arthropoda</taxon>
        <taxon>Hexapoda</taxon>
        <taxon>Insecta</taxon>
        <taxon>Pterygota</taxon>
        <taxon>Neoptera</taxon>
        <taxon>Endopterygota</taxon>
        <taxon>Hymenoptera</taxon>
        <taxon>Tenthredinoidea</taxon>
        <taxon>Diprionidae</taxon>
        <taxon>Diprioninae</taxon>
        <taxon>Neodiprion</taxon>
    </lineage>
</organism>
<dbReference type="InterPro" id="IPR021109">
    <property type="entry name" value="Peptidase_aspartic_dom_sf"/>
</dbReference>
<dbReference type="GO" id="GO:0003676">
    <property type="term" value="F:nucleic acid binding"/>
    <property type="evidence" value="ECO:0007669"/>
    <property type="project" value="InterPro"/>
</dbReference>
<keyword evidence="5" id="KW-0479">Metal-binding</keyword>
<dbReference type="InterPro" id="IPR000477">
    <property type="entry name" value="RT_dom"/>
</dbReference>
<dbReference type="Gene3D" id="2.40.70.10">
    <property type="entry name" value="Acid Proteases"/>
    <property type="match status" value="1"/>
</dbReference>
<evidence type="ECO:0000313" key="8">
    <source>
        <dbReference type="Proteomes" id="UP000829291"/>
    </source>
</evidence>
<dbReference type="GO" id="GO:0004519">
    <property type="term" value="F:endonuclease activity"/>
    <property type="evidence" value="ECO:0007669"/>
    <property type="project" value="UniProtKB-KW"/>
</dbReference>
<dbReference type="Gene3D" id="3.30.70.270">
    <property type="match status" value="1"/>
</dbReference>
<evidence type="ECO:0000256" key="2">
    <source>
        <dbReference type="ARBA" id="ARBA00022695"/>
    </source>
</evidence>
<dbReference type="SUPFAM" id="SSF50630">
    <property type="entry name" value="Acid proteases"/>
    <property type="match status" value="1"/>
</dbReference>
<evidence type="ECO:0000256" key="4">
    <source>
        <dbReference type="ARBA" id="ARBA00022759"/>
    </source>
</evidence>
<keyword evidence="4" id="KW-0255">Endonuclease</keyword>
<dbReference type="InterPro" id="IPR050951">
    <property type="entry name" value="Retrovirus_Pol_polyprotein"/>
</dbReference>
<dbReference type="OrthoDB" id="7553913at2759"/>
<name>A0A6J0BA36_NEOLC</name>
<dbReference type="Proteomes" id="UP000829291">
    <property type="component" value="Chromosome 5"/>
</dbReference>
<dbReference type="CDD" id="cd01647">
    <property type="entry name" value="RT_LTR"/>
    <property type="match status" value="1"/>
</dbReference>
<feature type="region of interest" description="Disordered" evidence="6">
    <location>
        <begin position="136"/>
        <end position="155"/>
    </location>
</feature>